<proteinExistence type="predicted"/>
<dbReference type="Pfam" id="PF20339">
    <property type="entry name" value="DUF6634"/>
    <property type="match status" value="1"/>
</dbReference>
<accession>A0ABX8WFQ5</accession>
<gene>
    <name evidence="1" type="ORF">K1X15_10630</name>
</gene>
<name>A0ABX8WFQ5_9HYPH</name>
<protein>
    <submittedName>
        <fullName evidence="1">Uncharacterized protein</fullName>
    </submittedName>
</protein>
<sequence length="134" mass="15209">MIILPPFDIGLSNRSGSIGLMDLDRLIDVDDDKLSEHMRRKIAAARKTLYRLRAGWRPGPDILEMAPRLHDWRFVQVAPRATVLVGTVIGHPRLGDRPHVQTSYLIGLDATHLKWARTLSRFYALGEPSDYPVE</sequence>
<dbReference type="InterPro" id="IPR046574">
    <property type="entry name" value="DUF6634"/>
</dbReference>
<dbReference type="Proteomes" id="UP000825799">
    <property type="component" value="Chromosome"/>
</dbReference>
<organism evidence="1 2">
    <name type="scientific">Devosia salina</name>
    <dbReference type="NCBI Taxonomy" id="2860336"/>
    <lineage>
        <taxon>Bacteria</taxon>
        <taxon>Pseudomonadati</taxon>
        <taxon>Pseudomonadota</taxon>
        <taxon>Alphaproteobacteria</taxon>
        <taxon>Hyphomicrobiales</taxon>
        <taxon>Devosiaceae</taxon>
        <taxon>Devosia</taxon>
    </lineage>
</organism>
<keyword evidence="2" id="KW-1185">Reference proteome</keyword>
<dbReference type="EMBL" id="CP080590">
    <property type="protein sequence ID" value="QYO75125.1"/>
    <property type="molecule type" value="Genomic_DNA"/>
</dbReference>
<evidence type="ECO:0000313" key="1">
    <source>
        <dbReference type="EMBL" id="QYO75125.1"/>
    </source>
</evidence>
<evidence type="ECO:0000313" key="2">
    <source>
        <dbReference type="Proteomes" id="UP000825799"/>
    </source>
</evidence>
<reference evidence="1 2" key="1">
    <citation type="submission" date="2021-08" db="EMBL/GenBank/DDBJ databases">
        <title>Devosia salina sp. nov., isolated from the South China Sea sediment.</title>
        <authorList>
            <person name="Zhou Z."/>
        </authorList>
    </citation>
    <scope>NUCLEOTIDE SEQUENCE [LARGE SCALE GENOMIC DNA]</scope>
    <source>
        <strain evidence="1 2">SCS-3</strain>
    </source>
</reference>
<dbReference type="RefSeq" id="WP_220303589.1">
    <property type="nucleotide sequence ID" value="NZ_CP080590.1"/>
</dbReference>